<accession>A0A482X7J3</accession>
<evidence type="ECO:0000313" key="3">
    <source>
        <dbReference type="Proteomes" id="UP000291343"/>
    </source>
</evidence>
<name>A0A482X7J3_LAOST</name>
<protein>
    <submittedName>
        <fullName evidence="2">Uncharacterized protein</fullName>
    </submittedName>
</protein>
<feature type="compositionally biased region" description="Basic residues" evidence="1">
    <location>
        <begin position="22"/>
        <end position="31"/>
    </location>
</feature>
<evidence type="ECO:0000313" key="2">
    <source>
        <dbReference type="EMBL" id="RZF41895.1"/>
    </source>
</evidence>
<dbReference type="EMBL" id="QKKF02016051">
    <property type="protein sequence ID" value="RZF41895.1"/>
    <property type="molecule type" value="Genomic_DNA"/>
</dbReference>
<organism evidence="2 3">
    <name type="scientific">Laodelphax striatellus</name>
    <name type="common">Small brown planthopper</name>
    <name type="synonym">Delphax striatella</name>
    <dbReference type="NCBI Taxonomy" id="195883"/>
    <lineage>
        <taxon>Eukaryota</taxon>
        <taxon>Metazoa</taxon>
        <taxon>Ecdysozoa</taxon>
        <taxon>Arthropoda</taxon>
        <taxon>Hexapoda</taxon>
        <taxon>Insecta</taxon>
        <taxon>Pterygota</taxon>
        <taxon>Neoptera</taxon>
        <taxon>Paraneoptera</taxon>
        <taxon>Hemiptera</taxon>
        <taxon>Auchenorrhyncha</taxon>
        <taxon>Fulgoroidea</taxon>
        <taxon>Delphacidae</taxon>
        <taxon>Criomorphinae</taxon>
        <taxon>Laodelphax</taxon>
    </lineage>
</organism>
<feature type="region of interest" description="Disordered" evidence="1">
    <location>
        <begin position="1"/>
        <end position="53"/>
    </location>
</feature>
<dbReference type="InParanoid" id="A0A482X7J3"/>
<dbReference type="AlphaFoldDB" id="A0A482X7J3"/>
<comment type="caution">
    <text evidence="2">The sequence shown here is derived from an EMBL/GenBank/DDBJ whole genome shotgun (WGS) entry which is preliminary data.</text>
</comment>
<dbReference type="Proteomes" id="UP000291343">
    <property type="component" value="Unassembled WGS sequence"/>
</dbReference>
<proteinExistence type="predicted"/>
<keyword evidence="3" id="KW-1185">Reference proteome</keyword>
<sequence>MDNMRVRSNYRWKEGEGVVRGGRGRGRRKGKQDKEKSFEDDEGNRCREINGDNEKSFEDDRCREIDAPIELDLNAEDYPFDTMLDDSNGAHLETSSSAPDCSAFTLQQTQSAVDLDECDIFGQFIAVKLRKMNPQTRPTT</sequence>
<gene>
    <name evidence="2" type="ORF">LSTR_LSTR005663</name>
</gene>
<reference evidence="2 3" key="1">
    <citation type="journal article" date="2017" name="Gigascience">
        <title>Genome sequence of the small brown planthopper, Laodelphax striatellus.</title>
        <authorList>
            <person name="Zhu J."/>
            <person name="Jiang F."/>
            <person name="Wang X."/>
            <person name="Yang P."/>
            <person name="Bao Y."/>
            <person name="Zhao W."/>
            <person name="Wang W."/>
            <person name="Lu H."/>
            <person name="Wang Q."/>
            <person name="Cui N."/>
            <person name="Li J."/>
            <person name="Chen X."/>
            <person name="Luo L."/>
            <person name="Yu J."/>
            <person name="Kang L."/>
            <person name="Cui F."/>
        </authorList>
    </citation>
    <scope>NUCLEOTIDE SEQUENCE [LARGE SCALE GENOMIC DNA]</scope>
    <source>
        <strain evidence="2">Lst14</strain>
    </source>
</reference>
<feature type="region of interest" description="Disordered" evidence="1">
    <location>
        <begin position="80"/>
        <end position="99"/>
    </location>
</feature>
<evidence type="ECO:0000256" key="1">
    <source>
        <dbReference type="SAM" id="MobiDB-lite"/>
    </source>
</evidence>
<feature type="compositionally biased region" description="Basic and acidic residues" evidence="1">
    <location>
        <begin position="32"/>
        <end position="53"/>
    </location>
</feature>